<sequence>MNDSTVNILSLSDEILLVIYNKLNNMDVLYSLIGANRKLDRLARDVTFAQSVDLLTILLNESNDSRNKSILDRFCYDILPQIQHNIESLTLDSLLIDHVFRIGNYSKLYKLNFFNLQFEMASRIFNDKSSFIHIFQNQISHFTVTIHDDSKGAHRKELWTNVFTNILIIFTNLIYLNFHSQNICRFISKPFLSLPSTTCYSSNIVYLNIGVFSFDDCLCLIDGHLTQLHTFIVKVEHINNTSMTIKNPKTVSNLKCFLLTSFRRTNEYDKQILPLLHQMLQLEELTLSLIVGDQTSFIDGTHLVNNILNRMSYLQTFIFNIITEYVRMDEELLPTLDDIERPLIQRGFNVNCYTDYNEFYNGQCHIYSLPYTIDCMHIHSSLFCGGLFRTVRYLYVQEFFRPFENDFFVRIAQAFPLLNKLTIFNRYKQAKLKHQQNKHESTSSIIEFSHLMILNVAMSCIDYAKQFIFDFNTRLPCLNRLHIKYKDLVIVTDNFTNNDARANCSKLQHIIFDSIPTIYPENFYHYFPLFSIK</sequence>
<evidence type="ECO:0000313" key="2">
    <source>
        <dbReference type="EMBL" id="CAF4506773.1"/>
    </source>
</evidence>
<dbReference type="Proteomes" id="UP000663848">
    <property type="component" value="Unassembled WGS sequence"/>
</dbReference>
<name>A0A818E167_9BILA</name>
<evidence type="ECO:0000313" key="1">
    <source>
        <dbReference type="EMBL" id="CAF3451449.1"/>
    </source>
</evidence>
<dbReference type="AlphaFoldDB" id="A0A818E167"/>
<gene>
    <name evidence="1" type="ORF">GRG538_LOCUS14253</name>
    <name evidence="2" type="ORF">QYT958_LOCUS5142</name>
</gene>
<comment type="caution">
    <text evidence="1">The sequence shown here is derived from an EMBL/GenBank/DDBJ whole genome shotgun (WGS) entry which is preliminary data.</text>
</comment>
<dbReference type="EMBL" id="CAJOBR010000416">
    <property type="protein sequence ID" value="CAF4506773.1"/>
    <property type="molecule type" value="Genomic_DNA"/>
</dbReference>
<proteinExistence type="predicted"/>
<protein>
    <recommendedName>
        <fullName evidence="4">F-box domain-containing protein</fullName>
    </recommendedName>
</protein>
<dbReference type="EMBL" id="CAJNYT010002182">
    <property type="protein sequence ID" value="CAF3451449.1"/>
    <property type="molecule type" value="Genomic_DNA"/>
</dbReference>
<organism evidence="1 3">
    <name type="scientific">Rotaria socialis</name>
    <dbReference type="NCBI Taxonomy" id="392032"/>
    <lineage>
        <taxon>Eukaryota</taxon>
        <taxon>Metazoa</taxon>
        <taxon>Spiralia</taxon>
        <taxon>Gnathifera</taxon>
        <taxon>Rotifera</taxon>
        <taxon>Eurotatoria</taxon>
        <taxon>Bdelloidea</taxon>
        <taxon>Philodinida</taxon>
        <taxon>Philodinidae</taxon>
        <taxon>Rotaria</taxon>
    </lineage>
</organism>
<accession>A0A818E167</accession>
<evidence type="ECO:0008006" key="4">
    <source>
        <dbReference type="Google" id="ProtNLM"/>
    </source>
</evidence>
<dbReference type="Proteomes" id="UP000663872">
    <property type="component" value="Unassembled WGS sequence"/>
</dbReference>
<reference evidence="1" key="1">
    <citation type="submission" date="2021-02" db="EMBL/GenBank/DDBJ databases">
        <authorList>
            <person name="Nowell W R."/>
        </authorList>
    </citation>
    <scope>NUCLEOTIDE SEQUENCE</scope>
</reference>
<evidence type="ECO:0000313" key="3">
    <source>
        <dbReference type="Proteomes" id="UP000663872"/>
    </source>
</evidence>